<proteinExistence type="predicted"/>
<evidence type="ECO:0000313" key="3">
    <source>
        <dbReference type="Proteomes" id="UP000799753"/>
    </source>
</evidence>
<evidence type="ECO:0000256" key="1">
    <source>
        <dbReference type="SAM" id="MobiDB-lite"/>
    </source>
</evidence>
<dbReference type="AlphaFoldDB" id="A0A6A6RTD0"/>
<feature type="region of interest" description="Disordered" evidence="1">
    <location>
        <begin position="14"/>
        <end position="113"/>
    </location>
</feature>
<accession>A0A6A6RTD0</accession>
<feature type="compositionally biased region" description="Basic and acidic residues" evidence="1">
    <location>
        <begin position="15"/>
        <end position="30"/>
    </location>
</feature>
<reference evidence="2" key="1">
    <citation type="journal article" date="2020" name="Stud. Mycol.">
        <title>101 Dothideomycetes genomes: a test case for predicting lifestyles and emergence of pathogens.</title>
        <authorList>
            <person name="Haridas S."/>
            <person name="Albert R."/>
            <person name="Binder M."/>
            <person name="Bloem J."/>
            <person name="Labutti K."/>
            <person name="Salamov A."/>
            <person name="Andreopoulos B."/>
            <person name="Baker S."/>
            <person name="Barry K."/>
            <person name="Bills G."/>
            <person name="Bluhm B."/>
            <person name="Cannon C."/>
            <person name="Castanera R."/>
            <person name="Culley D."/>
            <person name="Daum C."/>
            <person name="Ezra D."/>
            <person name="Gonzalez J."/>
            <person name="Henrissat B."/>
            <person name="Kuo A."/>
            <person name="Liang C."/>
            <person name="Lipzen A."/>
            <person name="Lutzoni F."/>
            <person name="Magnuson J."/>
            <person name="Mondo S."/>
            <person name="Nolan M."/>
            <person name="Ohm R."/>
            <person name="Pangilinan J."/>
            <person name="Park H.-J."/>
            <person name="Ramirez L."/>
            <person name="Alfaro M."/>
            <person name="Sun H."/>
            <person name="Tritt A."/>
            <person name="Yoshinaga Y."/>
            <person name="Zwiers L.-H."/>
            <person name="Turgeon B."/>
            <person name="Goodwin S."/>
            <person name="Spatafora J."/>
            <person name="Crous P."/>
            <person name="Grigoriev I."/>
        </authorList>
    </citation>
    <scope>NUCLEOTIDE SEQUENCE</scope>
    <source>
        <strain evidence="2">CBS 473.64</strain>
    </source>
</reference>
<keyword evidence="3" id="KW-1185">Reference proteome</keyword>
<sequence length="113" mass="12742">MCITLFPLLHKPHLRKIDGHPGHVYDEKTGRTISMPPKYNKKKRPNLQAQGRAFRERRSVSSTGSYTSLMGRENRTRDGIDTDDPRAARQAAGATRPNSRPVPRTSRRDSSSS</sequence>
<protein>
    <submittedName>
        <fullName evidence="2">Uncharacterized protein</fullName>
    </submittedName>
</protein>
<name>A0A6A6RTD0_9PLEO</name>
<dbReference type="Proteomes" id="UP000799753">
    <property type="component" value="Unassembled WGS sequence"/>
</dbReference>
<organism evidence="2 3">
    <name type="scientific">Massarina eburnea CBS 473.64</name>
    <dbReference type="NCBI Taxonomy" id="1395130"/>
    <lineage>
        <taxon>Eukaryota</taxon>
        <taxon>Fungi</taxon>
        <taxon>Dikarya</taxon>
        <taxon>Ascomycota</taxon>
        <taxon>Pezizomycotina</taxon>
        <taxon>Dothideomycetes</taxon>
        <taxon>Pleosporomycetidae</taxon>
        <taxon>Pleosporales</taxon>
        <taxon>Massarineae</taxon>
        <taxon>Massarinaceae</taxon>
        <taxon>Massarina</taxon>
    </lineage>
</organism>
<evidence type="ECO:0000313" key="2">
    <source>
        <dbReference type="EMBL" id="KAF2637633.1"/>
    </source>
</evidence>
<feature type="compositionally biased region" description="Basic and acidic residues" evidence="1">
    <location>
        <begin position="72"/>
        <end position="87"/>
    </location>
</feature>
<dbReference type="EMBL" id="MU006792">
    <property type="protein sequence ID" value="KAF2637633.1"/>
    <property type="molecule type" value="Genomic_DNA"/>
</dbReference>
<gene>
    <name evidence="2" type="ORF">P280DRAFT_482563</name>
</gene>